<dbReference type="PROSITE" id="PS00022">
    <property type="entry name" value="EGF_1"/>
    <property type="match status" value="3"/>
</dbReference>
<evidence type="ECO:0000256" key="14">
    <source>
        <dbReference type="ARBA" id="ARBA00023319"/>
    </source>
</evidence>
<dbReference type="CDD" id="cd00112">
    <property type="entry name" value="LDLa"/>
    <property type="match status" value="1"/>
</dbReference>
<dbReference type="InterPro" id="IPR013320">
    <property type="entry name" value="ConA-like_dom_sf"/>
</dbReference>
<feature type="domain" description="Ig-like" evidence="22">
    <location>
        <begin position="1371"/>
        <end position="1461"/>
    </location>
</feature>
<dbReference type="GO" id="GO:0030424">
    <property type="term" value="C:axon"/>
    <property type="evidence" value="ECO:0007669"/>
    <property type="project" value="TreeGrafter"/>
</dbReference>
<dbReference type="SUPFAM" id="SSF57424">
    <property type="entry name" value="LDL receptor-like module"/>
    <property type="match status" value="1"/>
</dbReference>
<dbReference type="SMART" id="SM00282">
    <property type="entry name" value="LamG"/>
    <property type="match status" value="2"/>
</dbReference>
<dbReference type="CDD" id="cd00110">
    <property type="entry name" value="LamG"/>
    <property type="match status" value="2"/>
</dbReference>
<evidence type="ECO:0000259" key="21">
    <source>
        <dbReference type="PROSITE" id="PS50027"/>
    </source>
</evidence>
<feature type="domain" description="Laminin IV type A" evidence="23">
    <location>
        <begin position="682"/>
        <end position="861"/>
    </location>
</feature>
<keyword evidence="3" id="KW-1003">Cell membrane</keyword>
<feature type="domain" description="Ig-like" evidence="22">
    <location>
        <begin position="1518"/>
        <end position="1549"/>
    </location>
</feature>
<evidence type="ECO:0000256" key="9">
    <source>
        <dbReference type="ARBA" id="ARBA00022869"/>
    </source>
</evidence>
<keyword evidence="8" id="KW-0677">Repeat</keyword>
<dbReference type="InterPro" id="IPR003599">
    <property type="entry name" value="Ig_sub"/>
</dbReference>
<reference evidence="24" key="1">
    <citation type="submission" date="2025-08" db="UniProtKB">
        <authorList>
            <consortium name="Ensembl"/>
        </authorList>
    </citation>
    <scope>IDENTIFICATION</scope>
</reference>
<dbReference type="PROSITE" id="PS01248">
    <property type="entry name" value="EGF_LAM_1"/>
    <property type="match status" value="2"/>
</dbReference>
<feature type="domain" description="EGF-like" evidence="20">
    <location>
        <begin position="2683"/>
        <end position="2720"/>
    </location>
</feature>
<dbReference type="PROSITE" id="PS50025">
    <property type="entry name" value="LAM_G_DOMAIN"/>
    <property type="match status" value="2"/>
</dbReference>
<evidence type="ECO:0000256" key="12">
    <source>
        <dbReference type="ARBA" id="ARBA00023180"/>
    </source>
</evidence>
<dbReference type="GO" id="GO:0072359">
    <property type="term" value="P:circulatory system development"/>
    <property type="evidence" value="ECO:0007669"/>
    <property type="project" value="UniProtKB-ARBA"/>
</dbReference>
<feature type="domain" description="Ig-like" evidence="22">
    <location>
        <begin position="1589"/>
        <end position="1737"/>
    </location>
</feature>
<keyword evidence="13 17" id="KW-0424">Laminin EGF-like domain</keyword>
<dbReference type="SUPFAM" id="SSF57196">
    <property type="entry name" value="EGF/Laminin"/>
    <property type="match status" value="4"/>
</dbReference>
<dbReference type="PROSITE" id="PS01186">
    <property type="entry name" value="EGF_2"/>
    <property type="match status" value="1"/>
</dbReference>
<feature type="domain" description="Laminin IV type A" evidence="23">
    <location>
        <begin position="333"/>
        <end position="517"/>
    </location>
</feature>
<dbReference type="InterPro" id="IPR000742">
    <property type="entry name" value="EGF"/>
</dbReference>
<dbReference type="PROSITE" id="PS50835">
    <property type="entry name" value="IG_LIKE"/>
    <property type="match status" value="7"/>
</dbReference>
<feature type="domain" description="EGF-like" evidence="20">
    <location>
        <begin position="2465"/>
        <end position="2501"/>
    </location>
</feature>
<dbReference type="GO" id="GO:0070593">
    <property type="term" value="P:dendrite self-avoidance"/>
    <property type="evidence" value="ECO:0007669"/>
    <property type="project" value="TreeGrafter"/>
</dbReference>
<evidence type="ECO:0000256" key="6">
    <source>
        <dbReference type="ARBA" id="ARBA00022536"/>
    </source>
</evidence>
<dbReference type="InterPro" id="IPR036179">
    <property type="entry name" value="Ig-like_dom_sf"/>
</dbReference>
<evidence type="ECO:0000313" key="24">
    <source>
        <dbReference type="Ensembl" id="ENSEBUP00000027929.1"/>
    </source>
</evidence>
<dbReference type="InterPro" id="IPR002172">
    <property type="entry name" value="LDrepeatLR_classA_rpt"/>
</dbReference>
<dbReference type="PROSITE" id="PS50024">
    <property type="entry name" value="SEA"/>
    <property type="match status" value="1"/>
</dbReference>
<keyword evidence="7" id="KW-0732">Signal</keyword>
<feature type="domain" description="Laminin IV type A" evidence="23">
    <location>
        <begin position="985"/>
        <end position="1168"/>
    </location>
</feature>
<dbReference type="Ensembl" id="ENSEBUT00000028505.1">
    <property type="protein sequence ID" value="ENSEBUP00000027929.1"/>
    <property type="gene ID" value="ENSEBUG00000017064.1"/>
</dbReference>
<evidence type="ECO:0000256" key="1">
    <source>
        <dbReference type="ARBA" id="ARBA00004236"/>
    </source>
</evidence>
<evidence type="ECO:0000256" key="16">
    <source>
        <dbReference type="PROSITE-ProRule" id="PRU00124"/>
    </source>
</evidence>
<dbReference type="CDD" id="cd00054">
    <property type="entry name" value="EGF_CA"/>
    <property type="match status" value="1"/>
</dbReference>
<accession>A0A8C4X261</accession>
<keyword evidence="4" id="KW-0964">Secreted</keyword>
<dbReference type="Gene3D" id="2.10.25.10">
    <property type="entry name" value="Laminin"/>
    <property type="match status" value="4"/>
</dbReference>
<dbReference type="InterPro" id="IPR036055">
    <property type="entry name" value="LDL_receptor-like_sf"/>
</dbReference>
<feature type="disulfide bond" evidence="17">
    <location>
        <begin position="570"/>
        <end position="579"/>
    </location>
</feature>
<evidence type="ECO:0000256" key="3">
    <source>
        <dbReference type="ARBA" id="ARBA00022475"/>
    </source>
</evidence>
<keyword evidence="12" id="KW-0325">Glycoprotein</keyword>
<evidence type="ECO:0000259" key="22">
    <source>
        <dbReference type="PROSITE" id="PS50835"/>
    </source>
</evidence>
<evidence type="ECO:0000256" key="17">
    <source>
        <dbReference type="PROSITE-ProRule" id="PRU00460"/>
    </source>
</evidence>
<feature type="disulfide bond" evidence="16">
    <location>
        <begin position="165"/>
        <end position="177"/>
    </location>
</feature>
<dbReference type="GO" id="GO:0005886">
    <property type="term" value="C:plasma membrane"/>
    <property type="evidence" value="ECO:0007669"/>
    <property type="project" value="UniProtKB-SubCell"/>
</dbReference>
<evidence type="ECO:0000256" key="5">
    <source>
        <dbReference type="ARBA" id="ARBA00022530"/>
    </source>
</evidence>
<dbReference type="InterPro" id="IPR001791">
    <property type="entry name" value="Laminin_G"/>
</dbReference>
<dbReference type="GO" id="GO:0005604">
    <property type="term" value="C:basement membrane"/>
    <property type="evidence" value="ECO:0007669"/>
    <property type="project" value="UniProtKB-SubCell"/>
</dbReference>
<protein>
    <recommendedName>
        <fullName evidence="26">Heparan sulfate proteoglycan 2</fullName>
    </recommendedName>
</protein>
<evidence type="ECO:0000259" key="23">
    <source>
        <dbReference type="PROSITE" id="PS51115"/>
    </source>
</evidence>
<dbReference type="InterPro" id="IPR003598">
    <property type="entry name" value="Ig_sub2"/>
</dbReference>
<feature type="disulfide bond" evidence="15">
    <location>
        <begin position="2452"/>
        <end position="2461"/>
    </location>
</feature>
<keyword evidence="6 15" id="KW-0245">EGF-like domain</keyword>
<evidence type="ECO:0000259" key="20">
    <source>
        <dbReference type="PROSITE" id="PS50026"/>
    </source>
</evidence>
<dbReference type="InterPro" id="IPR000034">
    <property type="entry name" value="Laminin_IV"/>
</dbReference>
<dbReference type="FunFam" id="2.10.25.10:FF:000106">
    <property type="entry name" value="Heparan sulfate proteoglycan 2"/>
    <property type="match status" value="2"/>
</dbReference>
<dbReference type="GO" id="GO:0007156">
    <property type="term" value="P:homophilic cell adhesion via plasma membrane adhesion molecules"/>
    <property type="evidence" value="ECO:0007669"/>
    <property type="project" value="TreeGrafter"/>
</dbReference>
<dbReference type="InterPro" id="IPR013783">
    <property type="entry name" value="Ig-like_fold"/>
</dbReference>
<keyword evidence="25" id="KW-1185">Reference proteome</keyword>
<dbReference type="InterPro" id="IPR013106">
    <property type="entry name" value="Ig_V-set"/>
</dbReference>
<feature type="domain" description="Ig-like" evidence="22">
    <location>
        <begin position="2009"/>
        <end position="2159"/>
    </location>
</feature>
<feature type="domain" description="Ig-like" evidence="22">
    <location>
        <begin position="1825"/>
        <end position="1907"/>
    </location>
</feature>
<dbReference type="PROSITE" id="PS01209">
    <property type="entry name" value="LDLRA_1"/>
    <property type="match status" value="1"/>
</dbReference>
<feature type="domain" description="Ig-like" evidence="22">
    <location>
        <begin position="1912"/>
        <end position="1994"/>
    </location>
</feature>
<organism evidence="24 25">
    <name type="scientific">Eptatretus burgeri</name>
    <name type="common">Inshore hagfish</name>
    <dbReference type="NCBI Taxonomy" id="7764"/>
    <lineage>
        <taxon>Eukaryota</taxon>
        <taxon>Metazoa</taxon>
        <taxon>Chordata</taxon>
        <taxon>Craniata</taxon>
        <taxon>Vertebrata</taxon>
        <taxon>Cyclostomata</taxon>
        <taxon>Myxini</taxon>
        <taxon>Myxiniformes</taxon>
        <taxon>Myxinidae</taxon>
        <taxon>Eptatretinae</taxon>
        <taxon>Eptatretus</taxon>
    </lineage>
</organism>
<dbReference type="FunFam" id="2.60.40.10:FF:000032">
    <property type="entry name" value="palladin isoform X1"/>
    <property type="match status" value="1"/>
</dbReference>
<dbReference type="Pfam" id="PF13927">
    <property type="entry name" value="Ig_3"/>
    <property type="match status" value="4"/>
</dbReference>
<sequence length="2752" mass="300583">VYPKGTSMPNIMVYRATVNFTNSISYSPQLDVFESEEFQAVSQPVVDTLESEFIRVPGNQIVTVVLIRFVEDAILVDVDVQSEDNSNDQQIQDVILKLIQSGYVGFYTVSPIGFQFHRIGTGYILHWYLFGNCSCDWHLNNIILLVLLFFFCSLLSVHREPQRPCRADEFTCISGECIVQEYLCDRRVDCADGSDENEKECGVPGLGLGSATYSDAPVTQGILSHATHTHVSSVIRMTSEGGRGTLDIHDVKESDQGAYTCEAINSRGMIFAIPDAVLILQTRKGPCVQGQFDSSPAGSPAHCLPCFCFGVVQECLATSRNRAHIRLEFDRPDDQKGVEVTVHGPPSQNLLAETQVIVNEQTRYLQLVDLSRHFRTASSYWSLPAQFRGNKVGSYRGYLRYRINYGLGRVSMAPLPDQPDVLLEGPDYSLFYKPRQLTQPDHENELEVHFVEGSWVDERDGHVVSREELLLVLAQLQRVLIRTVYEPRMVNVGLAHIVMDTTVSHNTNLGLSAGVEECRCPAGYQGLSCEECALGFTRVPSGPYLGTCVGCSCNGHSSTCDDVNGHCLRCQHNTEGSQCELCRPGFFGDPTQGRPSDCMLCPCPYTKKPNQFSDTCHLGTDGRPTCDACQLGYEGRRCERCADGYSGNPMAPGGRCQSRFCNHTVTRRQLLHPGVVGAQCDECSPGYFHLSVANPNGCLRCFCQGHSVECTSSSWSTSTNNNILYWSLPKTFVGDKVTAYGGSLRFMLRFEAQPGARPLDGADVVLIGQGLTLEYHFEEVPRPGVTTSYVVQILESVWHTTERQPCTREQLLSSLANIQQILIRLITILYCWVYFGSISDISLEVAVPHDTGLAIAVEVEECTCPYGYSGTSCQVMCFHEHLPPPCFHLQLVQSCQPGAPGCEQCEPGFYADPRVGQADYYVVQGVCFPDAYCQVNVEGRYCDTCKQGSFFLSPKNSDGCLNCFCMGVTGQCTSSNYHRHKFRPGDTQGVALVNRQRTLRIDSGFVVRPLPPGEVSYMQAQPLAAETLYWELPQTFSGDKITAYGGSLWYTLVFSAGPRATPVSDADVQIRVSTVSSLYPTLSFPVSSDVELPTSWQRLDGQLATREHLLMVLADMSEILVRAIFSTDAHSASLGALSMSVASPASLGPRGPRPFPIPPESLALEVEQCQCPHGYTGLSCQDCAPGYTRAGGGLYLELCEMCNCHGHSDSCHSETRACTNCLHHTMGTLCQACAPGYYGDATQGTPHDCQPCACPLTTPENRSVSTLIELALISRTPAPSYVLQRLVLSVTVGNVLFCCHEELSEDTMHVNLNITVVLPLHLHVLFPSPAGQELILSNIEPDDADVYICTCYSLHASNSSRTEIIYSGAPPRPIEVHIEEPSVLQVQAGITVTFICTATSQLPAYTLVWTRESDGMLPERAQDFNGILKLVAVRIEDTGTYTCTGSNMLGMDVGHAQLSVQGVSLRSEGAAVHDGVLHFLSVQPADEAEYVCHARNSAGEVQARATLFVIGEGTPQHPTISWHMVREGDTAHLFCRVAGEPHPTLNWRRLAGELPPQVMQSKQTYKYPHLPATYHPTAEPPEIPHPIVPDVWVEPPMPILAPGGTIELRCDTSAPPYSRISWYWNGGPLAENHQVCGKFFIALLRPGFLTSAWNQNPSYLRPEINVPSLNAFTFCITPSGFLFFLFAFILYVLTDNVQVSEDGTTLWVQRASVQNHGNFVCLASNAFGITRAVAMLSYFGSEYGKLYCVLFQVHIRTHGEAIALVCLSFGDNVILEMDYLLLCAQIDVAQQSDSGRFVCMAWNEAGWAEEGVDIIVEGIMGETRPTARMEQAEVTVVAGETATLTCHATGTPTPTIYWSKLRSPLPWQHRAEGSTLTLPRVGQQDSGQYICNASNALGSTQDYATLHVDVPPYASVIPTNLVVAVGEVLRLQCLAHGTPPLQLQWEKVNGSLPTRASNRDGILQINLATVSDSGTYRCLVRNHAGQVEALTTVAVRCKCCCRSSLHTPPAVRATPRIMVKPPGATTTLRCLVLGEPRPRLTWSRQGAPLPSQHTISENDLLNFSTTSFLSFLELPVVMISVLTEVQTVVVGGSVQFDCHALGDPPPMVHWSRVDGELPAHAVVMGGMLKLPSVHTGDAGTYRCTATNSAGSVQSQVTLRVHGTPQVSVQPAEQYVSIGESVSFTCRTVGSSMPDISWTKMDGAPPEDVEIDGGILTIRAVRREDQGSYLCRATNTQGSAEARAQLYVKDVIVPYFKQTPISYVSLPSIPDAYRAFRLRLTFRPDNPDGLVLYSGVREGEGVDFTSLGLVGGRPEFRFDAGSGMGVLRHPTPISLGQYHTVTIWRNLTQGSLQVNGETPVTGSSQGKFQGMDMSEEFYVGGVPEYSRVSQLTGLHTGFQGCIPNLELQGQEVDITSTALSMVGVENCPSCGDQPCQNGGRCREVQTTDYVCDCLPGFAGTNCELSEQSACHPGACSEHATCYSQGDHFSCRCHLGKFGHTCDHGELVTRPSFGSKSWLELPPIHHIQKELELELEFQAQSTQHGLLLYSGARRRNKDDFVALVLADGFVEFRYDLGSGLAVLRSVDIVRPGVWHRVHASRAGRNGALRIDDGPTTRGQSPGQALGLNLQGSLFLGGVASPQSTSPAVNSSYSLDGCIGEVLVNGKMLDVMYSYIASSDVVQCAEVSPCDCSPCFNGGSCLALGEFEFQCLCQDNYYGKFYNYLVESVRTTTLPAVLHNNCSSAPPPHTLLRCG</sequence>
<dbReference type="GO" id="GO:0098632">
    <property type="term" value="F:cell-cell adhesion mediator activity"/>
    <property type="evidence" value="ECO:0007669"/>
    <property type="project" value="TreeGrafter"/>
</dbReference>
<dbReference type="FunFam" id="2.10.25.10:FF:000033">
    <property type="entry name" value="Laminin subunit alpha 2"/>
    <property type="match status" value="1"/>
</dbReference>
<dbReference type="SMART" id="SM00409">
    <property type="entry name" value="IG"/>
    <property type="match status" value="10"/>
</dbReference>
<dbReference type="SMART" id="SM00406">
    <property type="entry name" value="IGv"/>
    <property type="match status" value="2"/>
</dbReference>
<dbReference type="OMA" id="PGHDQSY"/>
<dbReference type="SMART" id="SM00181">
    <property type="entry name" value="EGF"/>
    <property type="match status" value="6"/>
</dbReference>
<evidence type="ECO:0000313" key="25">
    <source>
        <dbReference type="Proteomes" id="UP000694388"/>
    </source>
</evidence>
<evidence type="ECO:0000259" key="19">
    <source>
        <dbReference type="PROSITE" id="PS50025"/>
    </source>
</evidence>
<keyword evidence="14" id="KW-0393">Immunoglobulin domain</keyword>
<keyword evidence="9" id="KW-0084">Basement membrane</keyword>
<dbReference type="Pfam" id="PF24973">
    <property type="entry name" value="EGF_LMN_ATRN"/>
    <property type="match status" value="2"/>
</dbReference>
<dbReference type="Pfam" id="PF00057">
    <property type="entry name" value="Ldl_recept_a"/>
    <property type="match status" value="1"/>
</dbReference>
<dbReference type="Gene3D" id="2.60.40.10">
    <property type="entry name" value="Immunoglobulins"/>
    <property type="match status" value="9"/>
</dbReference>
<dbReference type="PANTHER" id="PTHR10075">
    <property type="entry name" value="BASIGIN RELATED"/>
    <property type="match status" value="1"/>
</dbReference>
<keyword evidence="5" id="KW-0272">Extracellular matrix</keyword>
<evidence type="ECO:0000256" key="4">
    <source>
        <dbReference type="ARBA" id="ARBA00022525"/>
    </source>
</evidence>
<dbReference type="InterPro" id="IPR000082">
    <property type="entry name" value="SEA_dom"/>
</dbReference>
<evidence type="ECO:0000256" key="10">
    <source>
        <dbReference type="ARBA" id="ARBA00023136"/>
    </source>
</evidence>
<evidence type="ECO:0008006" key="26">
    <source>
        <dbReference type="Google" id="ProtNLM"/>
    </source>
</evidence>
<feature type="domain" description="SEA" evidence="18">
    <location>
        <begin position="10"/>
        <end position="121"/>
    </location>
</feature>
<dbReference type="Pfam" id="PF00052">
    <property type="entry name" value="Laminin_B"/>
    <property type="match status" value="3"/>
</dbReference>
<dbReference type="GO" id="GO:0007411">
    <property type="term" value="P:axon guidance"/>
    <property type="evidence" value="ECO:0007669"/>
    <property type="project" value="TreeGrafter"/>
</dbReference>
<feature type="domain" description="Laminin G" evidence="19">
    <location>
        <begin position="2506"/>
        <end position="2687"/>
    </location>
</feature>
<name>A0A8C4X261_EPTBU</name>
<evidence type="ECO:0000256" key="15">
    <source>
        <dbReference type="PROSITE-ProRule" id="PRU00076"/>
    </source>
</evidence>
<dbReference type="SUPFAM" id="SSF48726">
    <property type="entry name" value="Immunoglobulin"/>
    <property type="match status" value="9"/>
</dbReference>
<evidence type="ECO:0000259" key="18">
    <source>
        <dbReference type="PROSITE" id="PS50024"/>
    </source>
</evidence>
<dbReference type="SMART" id="SM00408">
    <property type="entry name" value="IGc2"/>
    <property type="match status" value="7"/>
</dbReference>
<dbReference type="PROSITE" id="PS51115">
    <property type="entry name" value="LAMININ_IVA"/>
    <property type="match status" value="3"/>
</dbReference>
<dbReference type="SUPFAM" id="SSF49899">
    <property type="entry name" value="Concanavalin A-like lectins/glucanases"/>
    <property type="match status" value="2"/>
</dbReference>
<feature type="disulfide bond" evidence="15">
    <location>
        <begin position="2491"/>
        <end position="2500"/>
    </location>
</feature>
<feature type="domain" description="Ig-like" evidence="22">
    <location>
        <begin position="2164"/>
        <end position="2246"/>
    </location>
</feature>
<evidence type="ECO:0000256" key="13">
    <source>
        <dbReference type="ARBA" id="ARBA00023292"/>
    </source>
</evidence>
<reference evidence="24" key="2">
    <citation type="submission" date="2025-09" db="UniProtKB">
        <authorList>
            <consortium name="Ensembl"/>
        </authorList>
    </citation>
    <scope>IDENTIFICATION</scope>
</reference>
<dbReference type="FunFam" id="2.10.25.10:FF:000012">
    <property type="entry name" value="Delta-like protein"/>
    <property type="match status" value="1"/>
</dbReference>
<dbReference type="InterPro" id="IPR013098">
    <property type="entry name" value="Ig_I-set"/>
</dbReference>
<dbReference type="SMART" id="SM00180">
    <property type="entry name" value="EGF_Lam"/>
    <property type="match status" value="4"/>
</dbReference>
<proteinExistence type="predicted"/>
<feature type="domain" description="Laminin EGF-like" evidence="21">
    <location>
        <begin position="1202"/>
        <end position="1251"/>
    </location>
</feature>
<keyword evidence="11 15" id="KW-1015">Disulfide bond</keyword>
<feature type="domain" description="EGF-like" evidence="20">
    <location>
        <begin position="2425"/>
        <end position="2462"/>
    </location>
</feature>
<feature type="disulfide bond" evidence="16">
    <location>
        <begin position="172"/>
        <end position="190"/>
    </location>
</feature>
<dbReference type="Pfam" id="PF00008">
    <property type="entry name" value="EGF"/>
    <property type="match status" value="1"/>
</dbReference>
<dbReference type="CDD" id="cd00055">
    <property type="entry name" value="EGF_Lam"/>
    <property type="match status" value="4"/>
</dbReference>
<dbReference type="SMART" id="SM00281">
    <property type="entry name" value="LamB"/>
    <property type="match status" value="3"/>
</dbReference>
<evidence type="ECO:0000256" key="2">
    <source>
        <dbReference type="ARBA" id="ARBA00004302"/>
    </source>
</evidence>
<evidence type="ECO:0000256" key="7">
    <source>
        <dbReference type="ARBA" id="ARBA00022729"/>
    </source>
</evidence>
<dbReference type="Proteomes" id="UP000694388">
    <property type="component" value="Unplaced"/>
</dbReference>
<dbReference type="Pfam" id="PF00053">
    <property type="entry name" value="EGF_laminin"/>
    <property type="match status" value="5"/>
</dbReference>
<keyword evidence="10" id="KW-0472">Membrane</keyword>
<dbReference type="InterPro" id="IPR002049">
    <property type="entry name" value="LE_dom"/>
</dbReference>
<dbReference type="Gene3D" id="4.10.400.10">
    <property type="entry name" value="Low-density Lipoprotein Receptor"/>
    <property type="match status" value="1"/>
</dbReference>
<dbReference type="FunFam" id="2.60.40.10:FF:000005">
    <property type="entry name" value="Neuronal cell adhesion molecule"/>
    <property type="match status" value="2"/>
</dbReference>
<dbReference type="PANTHER" id="PTHR10075:SF100">
    <property type="entry name" value="FASCICLIN-2"/>
    <property type="match status" value="1"/>
</dbReference>
<dbReference type="PROSITE" id="PS50026">
    <property type="entry name" value="EGF_3"/>
    <property type="match status" value="3"/>
</dbReference>
<dbReference type="GeneTree" id="ENSGT00940000156670"/>
<evidence type="ECO:0000256" key="11">
    <source>
        <dbReference type="ARBA" id="ARBA00023157"/>
    </source>
</evidence>
<comment type="subcellular location">
    <subcellularLocation>
        <location evidence="1">Cell membrane</location>
    </subcellularLocation>
    <subcellularLocation>
        <location evidence="2">Secreted</location>
        <location evidence="2">Extracellular space</location>
        <location evidence="2">Extracellular matrix</location>
        <location evidence="2">Basement membrane</location>
    </subcellularLocation>
</comment>
<dbReference type="InterPro" id="IPR056863">
    <property type="entry name" value="LMN_ATRN_NET-like_EGF"/>
</dbReference>
<evidence type="ECO:0000256" key="8">
    <source>
        <dbReference type="ARBA" id="ARBA00022737"/>
    </source>
</evidence>
<dbReference type="SMART" id="SM00192">
    <property type="entry name" value="LDLa"/>
    <property type="match status" value="1"/>
</dbReference>
<dbReference type="Pfam" id="PF07679">
    <property type="entry name" value="I-set"/>
    <property type="match status" value="1"/>
</dbReference>
<dbReference type="InterPro" id="IPR007110">
    <property type="entry name" value="Ig-like_dom"/>
</dbReference>
<comment type="caution">
    <text evidence="15">Lacks conserved residue(s) required for the propagation of feature annotation.</text>
</comment>
<dbReference type="Pfam" id="PF00054">
    <property type="entry name" value="Laminin_G_1"/>
    <property type="match status" value="2"/>
</dbReference>
<dbReference type="PROSITE" id="PS50027">
    <property type="entry name" value="EGF_LAM_2"/>
    <property type="match status" value="2"/>
</dbReference>
<dbReference type="Gene3D" id="2.60.120.200">
    <property type="match status" value="2"/>
</dbReference>
<dbReference type="InterPro" id="IPR023415">
    <property type="entry name" value="LDLR_class-A_CS"/>
</dbReference>
<feature type="domain" description="Laminin EGF-like" evidence="21">
    <location>
        <begin position="551"/>
        <end position="600"/>
    </location>
</feature>
<feature type="domain" description="Laminin G" evidence="19">
    <location>
        <begin position="2252"/>
        <end position="2429"/>
    </location>
</feature>
<dbReference type="PROSITE" id="PS50068">
    <property type="entry name" value="LDLRA_2"/>
    <property type="match status" value="1"/>
</dbReference>
<feature type="disulfide bond" evidence="17">
    <location>
        <begin position="1221"/>
        <end position="1230"/>
    </location>
</feature>